<name>A0AAX6HBT8_IRIPA</name>
<sequence>MDVMGLGARDSWTDEVDNVVVGLPPKNDMVRLGTILVEDSVSLGHPLYCHSAPLESGSREPSQRSGRPIPSSFGY</sequence>
<organism evidence="2 3">
    <name type="scientific">Iris pallida</name>
    <name type="common">Sweet iris</name>
    <dbReference type="NCBI Taxonomy" id="29817"/>
    <lineage>
        <taxon>Eukaryota</taxon>
        <taxon>Viridiplantae</taxon>
        <taxon>Streptophyta</taxon>
        <taxon>Embryophyta</taxon>
        <taxon>Tracheophyta</taxon>
        <taxon>Spermatophyta</taxon>
        <taxon>Magnoliopsida</taxon>
        <taxon>Liliopsida</taxon>
        <taxon>Asparagales</taxon>
        <taxon>Iridaceae</taxon>
        <taxon>Iridoideae</taxon>
        <taxon>Irideae</taxon>
        <taxon>Iris</taxon>
    </lineage>
</organism>
<protein>
    <submittedName>
        <fullName evidence="2">Uncharacterized protein</fullName>
    </submittedName>
</protein>
<dbReference type="EMBL" id="JANAVB010010791">
    <property type="protein sequence ID" value="KAJ6838476.1"/>
    <property type="molecule type" value="Genomic_DNA"/>
</dbReference>
<dbReference type="AlphaFoldDB" id="A0AAX6HBT8"/>
<proteinExistence type="predicted"/>
<accession>A0AAX6HBT8</accession>
<dbReference type="Proteomes" id="UP001140949">
    <property type="component" value="Unassembled WGS sequence"/>
</dbReference>
<comment type="caution">
    <text evidence="2">The sequence shown here is derived from an EMBL/GenBank/DDBJ whole genome shotgun (WGS) entry which is preliminary data.</text>
</comment>
<reference evidence="2" key="2">
    <citation type="submission" date="2023-04" db="EMBL/GenBank/DDBJ databases">
        <authorList>
            <person name="Bruccoleri R.E."/>
            <person name="Oakeley E.J."/>
            <person name="Faust A.-M."/>
            <person name="Dessus-Babus S."/>
            <person name="Altorfer M."/>
            <person name="Burckhardt D."/>
            <person name="Oertli M."/>
            <person name="Naumann U."/>
            <person name="Petersen F."/>
            <person name="Wong J."/>
        </authorList>
    </citation>
    <scope>NUCLEOTIDE SEQUENCE</scope>
    <source>
        <strain evidence="2">GSM-AAB239-AS_SAM_17_03QT</strain>
        <tissue evidence="2">Leaf</tissue>
    </source>
</reference>
<evidence type="ECO:0000313" key="3">
    <source>
        <dbReference type="Proteomes" id="UP001140949"/>
    </source>
</evidence>
<gene>
    <name evidence="2" type="ORF">M6B38_320975</name>
</gene>
<evidence type="ECO:0000313" key="2">
    <source>
        <dbReference type="EMBL" id="KAJ6838476.1"/>
    </source>
</evidence>
<feature type="region of interest" description="Disordered" evidence="1">
    <location>
        <begin position="51"/>
        <end position="75"/>
    </location>
</feature>
<evidence type="ECO:0000256" key="1">
    <source>
        <dbReference type="SAM" id="MobiDB-lite"/>
    </source>
</evidence>
<keyword evidence="3" id="KW-1185">Reference proteome</keyword>
<reference evidence="2" key="1">
    <citation type="journal article" date="2023" name="GigaByte">
        <title>Genome assembly of the bearded iris, Iris pallida Lam.</title>
        <authorList>
            <person name="Bruccoleri R.E."/>
            <person name="Oakeley E.J."/>
            <person name="Faust A.M.E."/>
            <person name="Altorfer M."/>
            <person name="Dessus-Babus S."/>
            <person name="Burckhardt D."/>
            <person name="Oertli M."/>
            <person name="Naumann U."/>
            <person name="Petersen F."/>
            <person name="Wong J."/>
        </authorList>
    </citation>
    <scope>NUCLEOTIDE SEQUENCE</scope>
    <source>
        <strain evidence="2">GSM-AAB239-AS_SAM_17_03QT</strain>
    </source>
</reference>